<evidence type="ECO:0000313" key="1">
    <source>
        <dbReference type="Proteomes" id="UP000887564"/>
    </source>
</evidence>
<keyword evidence="1" id="KW-1185">Reference proteome</keyword>
<dbReference type="AlphaFoldDB" id="A0A914REG1"/>
<accession>A0A914REG1</accession>
<dbReference type="WBParaSite" id="PEQ_0000314301-mRNA-1">
    <property type="protein sequence ID" value="PEQ_0000314301-mRNA-1"/>
    <property type="gene ID" value="PEQ_0000314301"/>
</dbReference>
<name>A0A914REG1_PAREQ</name>
<organism evidence="1 2">
    <name type="scientific">Parascaris equorum</name>
    <name type="common">Equine roundworm</name>
    <dbReference type="NCBI Taxonomy" id="6256"/>
    <lineage>
        <taxon>Eukaryota</taxon>
        <taxon>Metazoa</taxon>
        <taxon>Ecdysozoa</taxon>
        <taxon>Nematoda</taxon>
        <taxon>Chromadorea</taxon>
        <taxon>Rhabditida</taxon>
        <taxon>Spirurina</taxon>
        <taxon>Ascaridomorpha</taxon>
        <taxon>Ascaridoidea</taxon>
        <taxon>Ascarididae</taxon>
        <taxon>Parascaris</taxon>
    </lineage>
</organism>
<reference evidence="2" key="1">
    <citation type="submission" date="2022-11" db="UniProtKB">
        <authorList>
            <consortium name="WormBaseParasite"/>
        </authorList>
    </citation>
    <scope>IDENTIFICATION</scope>
</reference>
<protein>
    <submittedName>
        <fullName evidence="2">Uncharacterized protein</fullName>
    </submittedName>
</protein>
<evidence type="ECO:0000313" key="2">
    <source>
        <dbReference type="WBParaSite" id="PEQ_0000314301-mRNA-1"/>
    </source>
</evidence>
<dbReference type="Proteomes" id="UP000887564">
    <property type="component" value="Unplaced"/>
</dbReference>
<sequence length="67" mass="7107">MGYGSKCGEETATEHVDAGDAIDGCRCEPPGVSMLPVQPVPTVNSKKQSLKKSLRISRTLKTTLVCS</sequence>
<proteinExistence type="predicted"/>